<evidence type="ECO:0000256" key="8">
    <source>
        <dbReference type="ARBA" id="ARBA00022759"/>
    </source>
</evidence>
<dbReference type="Pfam" id="PF00075">
    <property type="entry name" value="RNase_H"/>
    <property type="match status" value="1"/>
</dbReference>
<reference evidence="12" key="2">
    <citation type="journal article" date="2023" name="MicrobiologyOpen">
        <title>Genomics of the tumorigenes clade of the family Rhizobiaceae and description of Rhizobium rhododendri sp. nov.</title>
        <authorList>
            <person name="Kuzmanovic N."/>
            <person name="diCenzo G.C."/>
            <person name="Bunk B."/>
            <person name="Sproeer C."/>
            <person name="Fruehling A."/>
            <person name="Neumann-Schaal M."/>
            <person name="Overmann J."/>
            <person name="Smalla K."/>
        </authorList>
    </citation>
    <scope>NUCLEOTIDE SEQUENCE</scope>
    <source>
        <strain evidence="12">Rho-6.2</strain>
    </source>
</reference>
<comment type="cofactor">
    <cofactor evidence="2">
        <name>Mg(2+)</name>
        <dbReference type="ChEBI" id="CHEBI:18420"/>
    </cofactor>
</comment>
<organism evidence="12 13">
    <name type="scientific">Rhizobium rhododendri</name>
    <dbReference type="NCBI Taxonomy" id="2506430"/>
    <lineage>
        <taxon>Bacteria</taxon>
        <taxon>Pseudomonadati</taxon>
        <taxon>Pseudomonadota</taxon>
        <taxon>Alphaproteobacteria</taxon>
        <taxon>Hyphomicrobiales</taxon>
        <taxon>Rhizobiaceae</taxon>
        <taxon>Rhizobium/Agrobacterium group</taxon>
        <taxon>Rhizobium</taxon>
    </lineage>
</organism>
<dbReference type="PANTHER" id="PTHR10642:SF26">
    <property type="entry name" value="RIBONUCLEASE H1"/>
    <property type="match status" value="1"/>
</dbReference>
<evidence type="ECO:0000256" key="6">
    <source>
        <dbReference type="ARBA" id="ARBA00022722"/>
    </source>
</evidence>
<feature type="domain" description="RNase H type-1" evidence="11">
    <location>
        <begin position="16"/>
        <end position="168"/>
    </location>
</feature>
<dbReference type="InterPro" id="IPR050092">
    <property type="entry name" value="RNase_H"/>
</dbReference>
<keyword evidence="6" id="KW-0540">Nuclease</keyword>
<evidence type="ECO:0000259" key="11">
    <source>
        <dbReference type="PROSITE" id="PS50879"/>
    </source>
</evidence>
<evidence type="ECO:0000256" key="7">
    <source>
        <dbReference type="ARBA" id="ARBA00022723"/>
    </source>
</evidence>
<evidence type="ECO:0000256" key="9">
    <source>
        <dbReference type="ARBA" id="ARBA00022801"/>
    </source>
</evidence>
<keyword evidence="7" id="KW-0479">Metal-binding</keyword>
<evidence type="ECO:0000256" key="2">
    <source>
        <dbReference type="ARBA" id="ARBA00001946"/>
    </source>
</evidence>
<evidence type="ECO:0000256" key="10">
    <source>
        <dbReference type="ARBA" id="ARBA00022842"/>
    </source>
</evidence>
<dbReference type="EMBL" id="CP117267">
    <property type="protein sequence ID" value="WFS22101.1"/>
    <property type="molecule type" value="Genomic_DNA"/>
</dbReference>
<keyword evidence="9" id="KW-0378">Hydrolase</keyword>
<evidence type="ECO:0000313" key="12">
    <source>
        <dbReference type="EMBL" id="WFS22101.1"/>
    </source>
</evidence>
<evidence type="ECO:0000313" key="13">
    <source>
        <dbReference type="Proteomes" id="UP000318939"/>
    </source>
</evidence>
<comment type="subunit">
    <text evidence="4">Monomer.</text>
</comment>
<comment type="catalytic activity">
    <reaction evidence="1">
        <text>Endonucleolytic cleavage to 5'-phosphomonoester.</text>
        <dbReference type="EC" id="3.1.26.4"/>
    </reaction>
</comment>
<dbReference type="SUPFAM" id="SSF53098">
    <property type="entry name" value="Ribonuclease H-like"/>
    <property type="match status" value="1"/>
</dbReference>
<protein>
    <recommendedName>
        <fullName evidence="5">ribonuclease H</fullName>
        <ecNumber evidence="5">3.1.26.4</ecNumber>
    </recommendedName>
</protein>
<dbReference type="Proteomes" id="UP000318939">
    <property type="component" value="Chromosome"/>
</dbReference>
<dbReference type="RefSeq" id="WP_142831489.1">
    <property type="nucleotide sequence ID" value="NZ_CP117267.1"/>
</dbReference>
<keyword evidence="10" id="KW-0460">Magnesium</keyword>
<sequence>MTAKPTQPLQANPAAVPHGLHVFTDGCVEPGSGDGGWAYVVYRNGLEISSGCGGVAKTANNAMEIMAVLEAAEWIASNAAGEDVVIWSDSLYAVRGCNAFRQIWKGNGWKKIDANPNVRRRTIAHAELWKMLDLKLSQNPLVRIEWCKGHFGIDGNERADALADQGRRTIQRQGRRT</sequence>
<dbReference type="InterPro" id="IPR002156">
    <property type="entry name" value="RNaseH_domain"/>
</dbReference>
<evidence type="ECO:0000256" key="4">
    <source>
        <dbReference type="ARBA" id="ARBA00011245"/>
    </source>
</evidence>
<accession>A0ABY8IFU7</accession>
<dbReference type="Gene3D" id="3.30.420.10">
    <property type="entry name" value="Ribonuclease H-like superfamily/Ribonuclease H"/>
    <property type="match status" value="1"/>
</dbReference>
<proteinExistence type="inferred from homology"/>
<comment type="similarity">
    <text evidence="3">Belongs to the RNase H family.</text>
</comment>
<dbReference type="CDD" id="cd09278">
    <property type="entry name" value="RNase_HI_prokaryote_like"/>
    <property type="match status" value="1"/>
</dbReference>
<reference evidence="12" key="1">
    <citation type="journal article" date="2019" name="Phytopathology">
        <title>A Novel Group of Rhizobium tumorigenes-Like Agrobacteria Associated with Crown Gall Disease of Rhododendron and Blueberry.</title>
        <authorList>
            <person name="Kuzmanovic N."/>
            <person name="Behrens P."/>
            <person name="Idczak E."/>
            <person name="Wagner S."/>
            <person name="Gotz M."/>
            <person name="Sproer C."/>
            <person name="Bunk B."/>
            <person name="Overmann J."/>
            <person name="Smalla K."/>
        </authorList>
    </citation>
    <scope>NUCLEOTIDE SEQUENCE</scope>
    <source>
        <strain evidence="12">Rho-6.2</strain>
    </source>
</reference>
<evidence type="ECO:0000256" key="1">
    <source>
        <dbReference type="ARBA" id="ARBA00000077"/>
    </source>
</evidence>
<gene>
    <name evidence="12" type="ORF">PR018_13130</name>
</gene>
<name>A0ABY8IFU7_9HYPH</name>
<evidence type="ECO:0000256" key="5">
    <source>
        <dbReference type="ARBA" id="ARBA00012180"/>
    </source>
</evidence>
<keyword evidence="8" id="KW-0255">Endonuclease</keyword>
<dbReference type="InterPro" id="IPR012337">
    <property type="entry name" value="RNaseH-like_sf"/>
</dbReference>
<dbReference type="EC" id="3.1.26.4" evidence="5"/>
<dbReference type="InterPro" id="IPR036397">
    <property type="entry name" value="RNaseH_sf"/>
</dbReference>
<keyword evidence="13" id="KW-1185">Reference proteome</keyword>
<dbReference type="InterPro" id="IPR022892">
    <property type="entry name" value="RNaseHI"/>
</dbReference>
<dbReference type="PROSITE" id="PS50879">
    <property type="entry name" value="RNASE_H_1"/>
    <property type="match status" value="1"/>
</dbReference>
<evidence type="ECO:0000256" key="3">
    <source>
        <dbReference type="ARBA" id="ARBA00005300"/>
    </source>
</evidence>
<dbReference type="PANTHER" id="PTHR10642">
    <property type="entry name" value="RIBONUCLEASE H1"/>
    <property type="match status" value="1"/>
</dbReference>